<feature type="coiled-coil region" evidence="1">
    <location>
        <begin position="56"/>
        <end position="83"/>
    </location>
</feature>
<keyword evidence="2" id="KW-0472">Membrane</keyword>
<proteinExistence type="predicted"/>
<evidence type="ECO:0008006" key="5">
    <source>
        <dbReference type="Google" id="ProtNLM"/>
    </source>
</evidence>
<keyword evidence="2" id="KW-0812">Transmembrane</keyword>
<evidence type="ECO:0000313" key="3">
    <source>
        <dbReference type="EMBL" id="RDU69004.1"/>
    </source>
</evidence>
<dbReference type="EMBL" id="NXLV01000020">
    <property type="protein sequence ID" value="RDU69004.1"/>
    <property type="molecule type" value="Genomic_DNA"/>
</dbReference>
<name>A0A3D8IWK8_9HELI</name>
<keyword evidence="1" id="KW-0175">Coiled coil</keyword>
<evidence type="ECO:0000256" key="2">
    <source>
        <dbReference type="SAM" id="Phobius"/>
    </source>
</evidence>
<keyword evidence="4" id="KW-1185">Reference proteome</keyword>
<dbReference type="AlphaFoldDB" id="A0A3D8IWK8"/>
<dbReference type="Proteomes" id="UP000257045">
    <property type="component" value="Unassembled WGS sequence"/>
</dbReference>
<feature type="transmembrane region" description="Helical" evidence="2">
    <location>
        <begin position="25"/>
        <end position="45"/>
    </location>
</feature>
<organism evidence="3 4">
    <name type="scientific">Helicobacter brantae</name>
    <dbReference type="NCBI Taxonomy" id="375927"/>
    <lineage>
        <taxon>Bacteria</taxon>
        <taxon>Pseudomonadati</taxon>
        <taxon>Campylobacterota</taxon>
        <taxon>Epsilonproteobacteria</taxon>
        <taxon>Campylobacterales</taxon>
        <taxon>Helicobacteraceae</taxon>
        <taxon>Helicobacter</taxon>
    </lineage>
</organism>
<dbReference type="OrthoDB" id="5373140at2"/>
<reference evidence="3 4" key="1">
    <citation type="submission" date="2018-04" db="EMBL/GenBank/DDBJ databases">
        <title>Novel Campyloabacter and Helicobacter Species and Strains.</title>
        <authorList>
            <person name="Mannion A.J."/>
            <person name="Shen Z."/>
            <person name="Fox J.G."/>
        </authorList>
    </citation>
    <scope>NUCLEOTIDE SEQUENCE [LARGE SCALE GENOMIC DNA]</scope>
    <source>
        <strain evidence="3 4">MIT 04-9366</strain>
    </source>
</reference>
<gene>
    <name evidence="3" type="ORF">CQA58_07765</name>
</gene>
<comment type="caution">
    <text evidence="3">The sequence shown here is derived from an EMBL/GenBank/DDBJ whole genome shotgun (WGS) entry which is preliminary data.</text>
</comment>
<accession>A0A3D8IWK8</accession>
<evidence type="ECO:0000313" key="4">
    <source>
        <dbReference type="Proteomes" id="UP000257045"/>
    </source>
</evidence>
<protein>
    <recommendedName>
        <fullName evidence="5">Septum formation initiator</fullName>
    </recommendedName>
</protein>
<dbReference type="RefSeq" id="WP_115570144.1">
    <property type="nucleotide sequence ID" value="NZ_NXLV01000020.1"/>
</dbReference>
<sequence length="89" mass="10756">MLSQEERDELNSLNLNNTNLNGRDLIWATFIFLGFIIIFAPKIYLSSKIYYLSRDISKSQHHLELLEEENRTLKRDLEDFKFQQIFRME</sequence>
<keyword evidence="2" id="KW-1133">Transmembrane helix</keyword>
<evidence type="ECO:0000256" key="1">
    <source>
        <dbReference type="SAM" id="Coils"/>
    </source>
</evidence>